<evidence type="ECO:0000313" key="3">
    <source>
        <dbReference type="Proteomes" id="UP001346149"/>
    </source>
</evidence>
<protein>
    <submittedName>
        <fullName evidence="2">Uncharacterized protein</fullName>
    </submittedName>
</protein>
<proteinExistence type="predicted"/>
<accession>A0AAN7R9K4</accession>
<keyword evidence="3" id="KW-1185">Reference proteome</keyword>
<dbReference type="AlphaFoldDB" id="A0AAN7R9K4"/>
<name>A0AAN7R9K4_TRANT</name>
<dbReference type="Proteomes" id="UP001346149">
    <property type="component" value="Unassembled WGS sequence"/>
</dbReference>
<comment type="caution">
    <text evidence="2">The sequence shown here is derived from an EMBL/GenBank/DDBJ whole genome shotgun (WGS) entry which is preliminary data.</text>
</comment>
<reference evidence="2 3" key="1">
    <citation type="journal article" date="2023" name="Hortic Res">
        <title>Pangenome of water caltrop reveals structural variations and asymmetric subgenome divergence after allopolyploidization.</title>
        <authorList>
            <person name="Zhang X."/>
            <person name="Chen Y."/>
            <person name="Wang L."/>
            <person name="Yuan Y."/>
            <person name="Fang M."/>
            <person name="Shi L."/>
            <person name="Lu R."/>
            <person name="Comes H.P."/>
            <person name="Ma Y."/>
            <person name="Chen Y."/>
            <person name="Huang G."/>
            <person name="Zhou Y."/>
            <person name="Zheng Z."/>
            <person name="Qiu Y."/>
        </authorList>
    </citation>
    <scope>NUCLEOTIDE SEQUENCE [LARGE SCALE GENOMIC DNA]</scope>
    <source>
        <strain evidence="2">F231</strain>
    </source>
</reference>
<evidence type="ECO:0000256" key="1">
    <source>
        <dbReference type="SAM" id="MobiDB-lite"/>
    </source>
</evidence>
<organism evidence="2 3">
    <name type="scientific">Trapa natans</name>
    <name type="common">Water chestnut</name>
    <dbReference type="NCBI Taxonomy" id="22666"/>
    <lineage>
        <taxon>Eukaryota</taxon>
        <taxon>Viridiplantae</taxon>
        <taxon>Streptophyta</taxon>
        <taxon>Embryophyta</taxon>
        <taxon>Tracheophyta</taxon>
        <taxon>Spermatophyta</taxon>
        <taxon>Magnoliopsida</taxon>
        <taxon>eudicotyledons</taxon>
        <taxon>Gunneridae</taxon>
        <taxon>Pentapetalae</taxon>
        <taxon>rosids</taxon>
        <taxon>malvids</taxon>
        <taxon>Myrtales</taxon>
        <taxon>Lythraceae</taxon>
        <taxon>Trapa</taxon>
    </lineage>
</organism>
<evidence type="ECO:0000313" key="2">
    <source>
        <dbReference type="EMBL" id="KAK4794852.1"/>
    </source>
</evidence>
<dbReference type="EMBL" id="JAXQNO010000007">
    <property type="protein sequence ID" value="KAK4794852.1"/>
    <property type="molecule type" value="Genomic_DNA"/>
</dbReference>
<feature type="region of interest" description="Disordered" evidence="1">
    <location>
        <begin position="1"/>
        <end position="30"/>
    </location>
</feature>
<gene>
    <name evidence="2" type="ORF">SAY86_012846</name>
</gene>
<sequence length="134" mass="14809">MAWTWSRGGAEKTLSPGEDRRGRTGKKTLGKKDGIKLGMEVTADGDFREKGEQLREVEKAISGQISTSEREIDGEAYGWRRVRGEFDVSVCIYIVNMGLIWCVGHLGVGKSTGSVLIEKFNKISAMESNPTQVR</sequence>